<proteinExistence type="inferred from homology"/>
<gene>
    <name evidence="4" type="ORF">HID58_077564</name>
</gene>
<dbReference type="InterPro" id="IPR035595">
    <property type="entry name" value="UDP_glycos_trans_CS"/>
</dbReference>
<dbReference type="PANTHER" id="PTHR48046:SF7">
    <property type="entry name" value="UDP-GLYCOSYLTRANSFERASE 72E1"/>
    <property type="match status" value="1"/>
</dbReference>
<evidence type="ECO:0000256" key="2">
    <source>
        <dbReference type="ARBA" id="ARBA00022676"/>
    </source>
</evidence>
<evidence type="ECO:0008006" key="6">
    <source>
        <dbReference type="Google" id="ProtNLM"/>
    </source>
</evidence>
<feature type="non-terminal residue" evidence="4">
    <location>
        <position position="1"/>
    </location>
</feature>
<evidence type="ECO:0000313" key="5">
    <source>
        <dbReference type="Proteomes" id="UP000824890"/>
    </source>
</evidence>
<dbReference type="PANTHER" id="PTHR48046">
    <property type="entry name" value="UDP-GLYCOSYLTRANSFERASE 72E1"/>
    <property type="match status" value="1"/>
</dbReference>
<dbReference type="SUPFAM" id="SSF53756">
    <property type="entry name" value="UDP-Glycosyltransferase/glycogen phosphorylase"/>
    <property type="match status" value="2"/>
</dbReference>
<dbReference type="InterPro" id="IPR002213">
    <property type="entry name" value="UDP_glucos_trans"/>
</dbReference>
<comment type="similarity">
    <text evidence="1">Belongs to the UDP-glycosyltransferase family.</text>
</comment>
<name>A0ABQ7YQP3_BRANA</name>
<dbReference type="Gene3D" id="3.40.50.2000">
    <property type="entry name" value="Glycogen Phosphorylase B"/>
    <property type="match status" value="4"/>
</dbReference>
<dbReference type="Proteomes" id="UP000824890">
    <property type="component" value="Unassembled WGS sequence"/>
</dbReference>
<sequence>ITRPHAAMFASPGMGHIIPVIELGKRLAGTHGFQVTIFVLEADAASAQSQFLNSPGCDVTLIDIIGLPSPDISGLVDPSAFFAIKLLTMMRKTIPTLRSKIEEMQHKPTALIVDLFGLDALRLGEEFNMLTYVFMTTNARFLAVALYFPTLEKDVEDEHIIKKKPLAIPGCEPVRFEDTLETLLDRTDQIYQVFVPFGLVFPTADGIIVNTWDDMEPKTLKSLRDPNLLGRIARVPLYPIGPLCRPVDPSKTNHPVLDWLNKQPDESVLYISFGSGGSLSATQLTELAWGLESSQQRFVWVVHPPVDDGTPQYLPKEFTSRTHERGLVVSSWAPQAEILAHQAVGGFLTHCGWNSILESVVSGVPMIAWPLFAEQKMNATLLNEELGVAIRSRKLPSEEVVLRVEIESLVRRIMVEEEGCEMREKVKKLKDTAEMSLSCDSGSSYESLSRVAKECDRLLERDIMARAMQTTKPHAAMFASPGMGHVIPVIELAKRLAGSHGFHITIFVLEADAASVQSQFLNSPGCVANLFDVVGLPSPDISGMVDPSAFFGIKLLIMMRETVPILREKIAEMKHKPTALIVDVLGLYALRLGEEFNMLTYVFIASNARFLAVAMYFPTLDKDVEEEHIIKKKPLALPGCEPVRFEDTLEPFRDRTDPIYQECVPLGLLYPTADGLIVNTWDDMEPKTLRSLQDPKLLGRIARVPVYPIGPICRPVDPSKTNHPVLDWLNKQPDESVLYISFGSGGSLSAKQLTELAWGLELSQQRFVWVVRPPVDDSTPDYLPEEFVSRTHERGIVVPSWAPQAEILAHRAVGGFLTHCGWNSILESVVNGVPMIAWPLFADQKLNATLLNEELGIAVRSKKLPSEEMTSRVEIEALVRMVMVGEKGCKMREKVKKLKVTAAEAVSCDGGSAHKSLFGVAQQCQRLLGRASGMARGA</sequence>
<evidence type="ECO:0000256" key="3">
    <source>
        <dbReference type="ARBA" id="ARBA00022679"/>
    </source>
</evidence>
<evidence type="ECO:0000256" key="1">
    <source>
        <dbReference type="ARBA" id="ARBA00009995"/>
    </source>
</evidence>
<organism evidence="4 5">
    <name type="scientific">Brassica napus</name>
    <name type="common">Rape</name>
    <dbReference type="NCBI Taxonomy" id="3708"/>
    <lineage>
        <taxon>Eukaryota</taxon>
        <taxon>Viridiplantae</taxon>
        <taxon>Streptophyta</taxon>
        <taxon>Embryophyta</taxon>
        <taxon>Tracheophyta</taxon>
        <taxon>Spermatophyta</taxon>
        <taxon>Magnoliopsida</taxon>
        <taxon>eudicotyledons</taxon>
        <taxon>Gunneridae</taxon>
        <taxon>Pentapetalae</taxon>
        <taxon>rosids</taxon>
        <taxon>malvids</taxon>
        <taxon>Brassicales</taxon>
        <taxon>Brassicaceae</taxon>
        <taxon>Brassiceae</taxon>
        <taxon>Brassica</taxon>
    </lineage>
</organism>
<protein>
    <recommendedName>
        <fullName evidence="6">UDP-glycosyltransferases domain-containing protein</fullName>
    </recommendedName>
</protein>
<keyword evidence="3" id="KW-0808">Transferase</keyword>
<reference evidence="4 5" key="1">
    <citation type="submission" date="2021-05" db="EMBL/GenBank/DDBJ databases">
        <title>Genome Assembly of Synthetic Allotetraploid Brassica napus Reveals Homoeologous Exchanges between Subgenomes.</title>
        <authorList>
            <person name="Davis J.T."/>
        </authorList>
    </citation>
    <scope>NUCLEOTIDE SEQUENCE [LARGE SCALE GENOMIC DNA]</scope>
    <source>
        <strain evidence="5">cv. Da-Ae</strain>
        <tissue evidence="4">Seedling</tissue>
    </source>
</reference>
<evidence type="ECO:0000313" key="4">
    <source>
        <dbReference type="EMBL" id="KAH0870542.1"/>
    </source>
</evidence>
<dbReference type="CDD" id="cd03784">
    <property type="entry name" value="GT1_Gtf-like"/>
    <property type="match status" value="2"/>
</dbReference>
<dbReference type="EMBL" id="JAGKQM010000017">
    <property type="protein sequence ID" value="KAH0870542.1"/>
    <property type="molecule type" value="Genomic_DNA"/>
</dbReference>
<keyword evidence="2" id="KW-0328">Glycosyltransferase</keyword>
<accession>A0ABQ7YQP3</accession>
<dbReference type="PROSITE" id="PS00375">
    <property type="entry name" value="UDPGT"/>
    <property type="match status" value="2"/>
</dbReference>
<dbReference type="Pfam" id="PF00201">
    <property type="entry name" value="UDPGT"/>
    <property type="match status" value="2"/>
</dbReference>
<comment type="caution">
    <text evidence="4">The sequence shown here is derived from an EMBL/GenBank/DDBJ whole genome shotgun (WGS) entry which is preliminary data.</text>
</comment>
<keyword evidence="5" id="KW-1185">Reference proteome</keyword>